<dbReference type="InterPro" id="IPR003961">
    <property type="entry name" value="FN3_dom"/>
</dbReference>
<keyword evidence="1" id="KW-0472">Membrane</keyword>
<dbReference type="RefSeq" id="XP_032831399.1">
    <property type="nucleotide sequence ID" value="XM_032975508.1"/>
</dbReference>
<dbReference type="Gene3D" id="2.60.40.10">
    <property type="entry name" value="Immunoglobulins"/>
    <property type="match status" value="1"/>
</dbReference>
<evidence type="ECO:0000313" key="2">
    <source>
        <dbReference type="Proteomes" id="UP001318040"/>
    </source>
</evidence>
<dbReference type="SUPFAM" id="SSF49265">
    <property type="entry name" value="Fibronectin type III"/>
    <property type="match status" value="1"/>
</dbReference>
<keyword evidence="2" id="KW-1185">Reference proteome</keyword>
<reference evidence="3" key="1">
    <citation type="submission" date="2025-08" db="UniProtKB">
        <authorList>
            <consortium name="RefSeq"/>
        </authorList>
    </citation>
    <scope>IDENTIFICATION</scope>
    <source>
        <tissue evidence="3">Sperm</tissue>
    </source>
</reference>
<dbReference type="Proteomes" id="UP001318040">
    <property type="component" value="Chromosome 3"/>
</dbReference>
<evidence type="ECO:0000256" key="1">
    <source>
        <dbReference type="SAM" id="Phobius"/>
    </source>
</evidence>
<evidence type="ECO:0000313" key="3">
    <source>
        <dbReference type="RefSeq" id="XP_032831399.1"/>
    </source>
</evidence>
<gene>
    <name evidence="3" type="primary">LOC116954737</name>
</gene>
<dbReference type="KEGG" id="pmrn:116954737"/>
<dbReference type="CDD" id="cd00063">
    <property type="entry name" value="FN3"/>
    <property type="match status" value="1"/>
</dbReference>
<keyword evidence="1" id="KW-0812">Transmembrane</keyword>
<keyword evidence="1" id="KW-1133">Transmembrane helix</keyword>
<organism evidence="2 3">
    <name type="scientific">Petromyzon marinus</name>
    <name type="common">Sea lamprey</name>
    <dbReference type="NCBI Taxonomy" id="7757"/>
    <lineage>
        <taxon>Eukaryota</taxon>
        <taxon>Metazoa</taxon>
        <taxon>Chordata</taxon>
        <taxon>Craniata</taxon>
        <taxon>Vertebrata</taxon>
        <taxon>Cyclostomata</taxon>
        <taxon>Hyperoartia</taxon>
        <taxon>Petromyzontiformes</taxon>
        <taxon>Petromyzontidae</taxon>
        <taxon>Petromyzon</taxon>
    </lineage>
</organism>
<dbReference type="InterPro" id="IPR013783">
    <property type="entry name" value="Ig-like_fold"/>
</dbReference>
<protein>
    <submittedName>
        <fullName evidence="3">Uncharacterized protein LOC116954737</fullName>
    </submittedName>
</protein>
<proteinExistence type="predicted"/>
<dbReference type="AlphaFoldDB" id="A0AAJ7U7Y6"/>
<feature type="transmembrane region" description="Helical" evidence="1">
    <location>
        <begin position="433"/>
        <end position="456"/>
    </location>
</feature>
<dbReference type="InterPro" id="IPR036116">
    <property type="entry name" value="FN3_sf"/>
</dbReference>
<accession>A0AAJ7U7Y6</accession>
<sequence length="524" mass="57469">MATLSSNASNQSLASYTINCTYGNNNDDLGGFQKRGQLTRLAKQIPRYRRPRRLLYPATSTHNSSEATMITATATASVLNTTLAETPIGAITTKIPTTVQTSTANSTEKSSSGTTHDWTSRHCWNHTHKSDPSSPHTSQSQCGIKMSNFYPMYQTMYSVSVTWTWPGRRSTAPVPMLVTFKPVGNYIRVGDNHENTTVETSNNMVTMDGLSPGTIYTVTLRAKYCSGLELNRSVSTDGMVFLMTFSIKNWNTGNNEKDFMTELYRRMRAKFLNMRGDVNFTLQVDRFNTVIRRVARNVVSPRAREARDTVSTVGDFNVRMATDTALNLSSPALDEVMQSISNESTDYSFGDVKVADFNPCANDTADSNDCDPHADCIPSGAGLFTCSCWAAYTTTEGARQGTECILVSTDTPISTTIPLSSSSTSPSTPTAEWNWRALVISLCVLVPTALLVITFLSRFLIGRHGTYTVQKESKVGNAVSRAGKAVACAVEGAFQRLTASTHNYSVKTQLGSSYSDSYRHLEEQ</sequence>
<name>A0AAJ7U7Y6_PETMA</name>